<name>A0A1C0U286_9GAMM</name>
<sequence length="35" mass="4166">MPALIKEFLTPKLLIFLFDVMDRILVMKSGVIMRW</sequence>
<dbReference type="EMBL" id="LOMY01000101">
    <property type="protein sequence ID" value="OCQ51966.1"/>
    <property type="molecule type" value="Genomic_DNA"/>
</dbReference>
<dbReference type="Proteomes" id="UP000093476">
    <property type="component" value="Unassembled WGS sequence"/>
</dbReference>
<gene>
    <name evidence="1" type="ORF">Ppb6_02857</name>
</gene>
<proteinExistence type="predicted"/>
<dbReference type="AlphaFoldDB" id="A0A1C0U286"/>
<organism evidence="1 2">
    <name type="scientific">Photorhabdus australis subsp. thailandensis</name>
    <dbReference type="NCBI Taxonomy" id="2805096"/>
    <lineage>
        <taxon>Bacteria</taxon>
        <taxon>Pseudomonadati</taxon>
        <taxon>Pseudomonadota</taxon>
        <taxon>Gammaproteobacteria</taxon>
        <taxon>Enterobacterales</taxon>
        <taxon>Morganellaceae</taxon>
        <taxon>Photorhabdus</taxon>
    </lineage>
</organism>
<evidence type="ECO:0000313" key="2">
    <source>
        <dbReference type="Proteomes" id="UP000093476"/>
    </source>
</evidence>
<protein>
    <submittedName>
        <fullName evidence="1">Uncharacterized protein</fullName>
    </submittedName>
</protein>
<reference evidence="1 2" key="1">
    <citation type="submission" date="2015-12" db="EMBL/GenBank/DDBJ databases">
        <title>Genome comparisons provide insights into the role of secondary metabolites in the pathogenic phase of the Photorhabdus life cycle.</title>
        <authorList>
            <person name="Tobias N.J."/>
            <person name="Mishra B."/>
            <person name="Gupta D.K."/>
            <person name="Thines M."/>
            <person name="Stinear T.P."/>
            <person name="Bode H.B."/>
        </authorList>
    </citation>
    <scope>NUCLEOTIDE SEQUENCE [LARGE SCALE GENOMIC DNA]</scope>
    <source>
        <strain evidence="1 2">PB68.1</strain>
    </source>
</reference>
<accession>A0A1C0U286</accession>
<evidence type="ECO:0000313" key="1">
    <source>
        <dbReference type="EMBL" id="OCQ51966.1"/>
    </source>
</evidence>
<keyword evidence="2" id="KW-1185">Reference proteome</keyword>
<comment type="caution">
    <text evidence="1">The sequence shown here is derived from an EMBL/GenBank/DDBJ whole genome shotgun (WGS) entry which is preliminary data.</text>
</comment>